<protein>
    <submittedName>
        <fullName evidence="1">Amino acid permease</fullName>
    </submittedName>
</protein>
<dbReference type="Proteomes" id="UP000306319">
    <property type="component" value="Unassembled WGS sequence"/>
</dbReference>
<accession>A0AC61RG50</accession>
<proteinExistence type="predicted"/>
<name>A0AC61RG50_9BACT</name>
<sequence length="481" mass="52455">MEEKGKLGLWRLVAIVFGSVIGGSIFNIAQNMAHGAALGSVLCAWGITGIGIGMLVSTFKILAKKRPDLTAGIYQYAQVGFGDWWGFNMAWGYWLCVILGNVTYAVLLNDSIGAFLPVLNEHGWQTVVFGSVLIWLMYYIVTRGIQSASYINTLLSVLKFSCIIFIIIILAVSAKVGMFTLDFWGNLNPELPSVGAQVSSCMLVTIWSFLGIEGAVMMSSRAKRHSDVGKATITGFLLALMLYILVTTLCFGIMTQPELAALPNPSLAYALEVCAGPWAKWFVISAIILSVAGGFVAWTLLCAQTPYEGAVVKILPRQFLSVNRHGVPAYGMRVSSIAMTLCLLLVVTAEDVYLAAVNLASMMILPCYLCCGLYLLKLIFCNRVWTSRNKKLPAIIVIATGTTIYCIYSIWAGSLSLLVMTSMFYTAGFPFFIMARRQHRQNGTSSTDKIISTRESVMSGVMLILACLSIYMLATGRFALS</sequence>
<evidence type="ECO:0000313" key="2">
    <source>
        <dbReference type="Proteomes" id="UP000306319"/>
    </source>
</evidence>
<reference evidence="1" key="1">
    <citation type="submission" date="2019-04" db="EMBL/GenBank/DDBJ databases">
        <title>Microbes associate with the intestines of laboratory mice.</title>
        <authorList>
            <person name="Navarre W."/>
            <person name="Wong E."/>
            <person name="Huang K."/>
            <person name="Tropini C."/>
            <person name="Ng K."/>
            <person name="Yu B."/>
        </authorList>
    </citation>
    <scope>NUCLEOTIDE SEQUENCE</scope>
    <source>
        <strain evidence="1">NM04_E33</strain>
    </source>
</reference>
<evidence type="ECO:0000313" key="1">
    <source>
        <dbReference type="EMBL" id="TGY78502.1"/>
    </source>
</evidence>
<dbReference type="EMBL" id="SRYB01000013">
    <property type="protein sequence ID" value="TGY78502.1"/>
    <property type="molecule type" value="Genomic_DNA"/>
</dbReference>
<gene>
    <name evidence="1" type="ORF">E5331_10445</name>
</gene>
<keyword evidence="2" id="KW-1185">Reference proteome</keyword>
<comment type="caution">
    <text evidence="1">The sequence shown here is derived from an EMBL/GenBank/DDBJ whole genome shotgun (WGS) entry which is preliminary data.</text>
</comment>
<organism evidence="1 2">
    <name type="scientific">Lepagella muris</name>
    <dbReference type="NCBI Taxonomy" id="3032870"/>
    <lineage>
        <taxon>Bacteria</taxon>
        <taxon>Pseudomonadati</taxon>
        <taxon>Bacteroidota</taxon>
        <taxon>Bacteroidia</taxon>
        <taxon>Bacteroidales</taxon>
        <taxon>Muribaculaceae</taxon>
        <taxon>Lepagella</taxon>
    </lineage>
</organism>